<evidence type="ECO:0000256" key="2">
    <source>
        <dbReference type="ARBA" id="ARBA00022448"/>
    </source>
</evidence>
<dbReference type="InterPro" id="IPR005807">
    <property type="entry name" value="SecE_bac"/>
</dbReference>
<evidence type="ECO:0000313" key="11">
    <source>
        <dbReference type="Proteomes" id="UP000249739"/>
    </source>
</evidence>
<dbReference type="PANTHER" id="PTHR33910">
    <property type="entry name" value="PROTEIN TRANSLOCASE SUBUNIT SECE"/>
    <property type="match status" value="1"/>
</dbReference>
<comment type="caution">
    <text evidence="10">The sequence shown here is derived from an EMBL/GenBank/DDBJ whole genome shotgun (WGS) entry which is preliminary data.</text>
</comment>
<dbReference type="GO" id="GO:0009306">
    <property type="term" value="P:protein secretion"/>
    <property type="evidence" value="ECO:0007669"/>
    <property type="project" value="UniProtKB-UniRule"/>
</dbReference>
<dbReference type="AlphaFoldDB" id="A0A2W5FFY2"/>
<name>A0A2W5FFY2_9BACT</name>
<keyword evidence="2 9" id="KW-0813">Transport</keyword>
<comment type="similarity">
    <text evidence="9">Belongs to the SecE/SEC61-gamma family.</text>
</comment>
<dbReference type="GO" id="GO:0008320">
    <property type="term" value="F:protein transmembrane transporter activity"/>
    <property type="evidence" value="ECO:0007669"/>
    <property type="project" value="UniProtKB-UniRule"/>
</dbReference>
<comment type="subcellular location">
    <subcellularLocation>
        <location evidence="9">Cell membrane</location>
        <topology evidence="9">Single-pass membrane protein</topology>
    </subcellularLocation>
    <subcellularLocation>
        <location evidence="1">Membrane</location>
    </subcellularLocation>
</comment>
<dbReference type="PANTHER" id="PTHR33910:SF1">
    <property type="entry name" value="PROTEIN TRANSLOCASE SUBUNIT SECE"/>
    <property type="match status" value="1"/>
</dbReference>
<keyword evidence="6 9" id="KW-1133">Transmembrane helix</keyword>
<evidence type="ECO:0000256" key="8">
    <source>
        <dbReference type="ARBA" id="ARBA00023136"/>
    </source>
</evidence>
<dbReference type="GO" id="GO:0065002">
    <property type="term" value="P:intracellular protein transmembrane transport"/>
    <property type="evidence" value="ECO:0007669"/>
    <property type="project" value="UniProtKB-UniRule"/>
</dbReference>
<dbReference type="EMBL" id="QFOT01000192">
    <property type="protein sequence ID" value="PZP53214.1"/>
    <property type="molecule type" value="Genomic_DNA"/>
</dbReference>
<dbReference type="InterPro" id="IPR001901">
    <property type="entry name" value="Translocase_SecE/Sec61-g"/>
</dbReference>
<accession>A0A2W5FFY2</accession>
<protein>
    <recommendedName>
        <fullName evidence="9">Protein translocase subunit SecE</fullName>
    </recommendedName>
</protein>
<organism evidence="10 11">
    <name type="scientific">Micavibrio aeruginosavorus</name>
    <dbReference type="NCBI Taxonomy" id="349221"/>
    <lineage>
        <taxon>Bacteria</taxon>
        <taxon>Pseudomonadati</taxon>
        <taxon>Bdellovibrionota</taxon>
        <taxon>Bdellovibrionia</taxon>
        <taxon>Bdellovibrionales</taxon>
        <taxon>Pseudobdellovibrionaceae</taxon>
        <taxon>Micavibrio</taxon>
    </lineage>
</organism>
<dbReference type="GO" id="GO:0006605">
    <property type="term" value="P:protein targeting"/>
    <property type="evidence" value="ECO:0007669"/>
    <property type="project" value="UniProtKB-UniRule"/>
</dbReference>
<evidence type="ECO:0000256" key="3">
    <source>
        <dbReference type="ARBA" id="ARBA00022475"/>
    </source>
</evidence>
<sequence length="62" mass="6945">MATPVEFFKQVRTEVKKVTWPTRAETMQSAIAVFFMVLVASLFLFGADQLISLVIRKILGLG</sequence>
<dbReference type="Gene3D" id="1.20.5.1030">
    <property type="entry name" value="Preprotein translocase secy subunit"/>
    <property type="match status" value="1"/>
</dbReference>
<reference evidence="10 11" key="1">
    <citation type="submission" date="2017-08" db="EMBL/GenBank/DDBJ databases">
        <title>Infants hospitalized years apart are colonized by the same room-sourced microbial strains.</title>
        <authorList>
            <person name="Brooks B."/>
            <person name="Olm M.R."/>
            <person name="Firek B.A."/>
            <person name="Baker R."/>
            <person name="Thomas B.C."/>
            <person name="Morowitz M.J."/>
            <person name="Banfield J.F."/>
        </authorList>
    </citation>
    <scope>NUCLEOTIDE SEQUENCE [LARGE SCALE GENOMIC DNA]</scope>
    <source>
        <strain evidence="10">S2_006_000_R2_64</strain>
    </source>
</reference>
<dbReference type="Pfam" id="PF00584">
    <property type="entry name" value="SecE"/>
    <property type="match status" value="1"/>
</dbReference>
<evidence type="ECO:0000313" key="10">
    <source>
        <dbReference type="EMBL" id="PZP53214.1"/>
    </source>
</evidence>
<dbReference type="PRINTS" id="PR01650">
    <property type="entry name" value="SECETRNLCASE"/>
</dbReference>
<feature type="transmembrane region" description="Helical" evidence="9">
    <location>
        <begin position="27"/>
        <end position="47"/>
    </location>
</feature>
<evidence type="ECO:0000256" key="9">
    <source>
        <dbReference type="HAMAP-Rule" id="MF_00422"/>
    </source>
</evidence>
<keyword evidence="4 9" id="KW-0812">Transmembrane</keyword>
<proteinExistence type="inferred from homology"/>
<keyword evidence="7 9" id="KW-0811">Translocation</keyword>
<evidence type="ECO:0000256" key="4">
    <source>
        <dbReference type="ARBA" id="ARBA00022692"/>
    </source>
</evidence>
<evidence type="ECO:0000256" key="6">
    <source>
        <dbReference type="ARBA" id="ARBA00022989"/>
    </source>
</evidence>
<dbReference type="InterPro" id="IPR038379">
    <property type="entry name" value="SecE_sf"/>
</dbReference>
<dbReference type="HAMAP" id="MF_00422">
    <property type="entry name" value="SecE"/>
    <property type="match status" value="1"/>
</dbReference>
<dbReference type="GO" id="GO:0005886">
    <property type="term" value="C:plasma membrane"/>
    <property type="evidence" value="ECO:0007669"/>
    <property type="project" value="UniProtKB-SubCell"/>
</dbReference>
<keyword evidence="5 9" id="KW-0653">Protein transport</keyword>
<comment type="function">
    <text evidence="9">Essential subunit of the Sec protein translocation channel SecYEG. Clamps together the 2 halves of SecY. May contact the channel plug during translocation.</text>
</comment>
<keyword evidence="3 9" id="KW-1003">Cell membrane</keyword>
<dbReference type="NCBIfam" id="TIGR00964">
    <property type="entry name" value="secE_bact"/>
    <property type="match status" value="1"/>
</dbReference>
<dbReference type="GO" id="GO:0043952">
    <property type="term" value="P:protein transport by the Sec complex"/>
    <property type="evidence" value="ECO:0007669"/>
    <property type="project" value="UniProtKB-UniRule"/>
</dbReference>
<gene>
    <name evidence="9 10" type="primary">secE</name>
    <name evidence="10" type="ORF">DI586_11300</name>
</gene>
<evidence type="ECO:0000256" key="7">
    <source>
        <dbReference type="ARBA" id="ARBA00023010"/>
    </source>
</evidence>
<dbReference type="Proteomes" id="UP000249739">
    <property type="component" value="Unassembled WGS sequence"/>
</dbReference>
<evidence type="ECO:0000256" key="5">
    <source>
        <dbReference type="ARBA" id="ARBA00022927"/>
    </source>
</evidence>
<comment type="subunit">
    <text evidence="9">Component of the Sec protein translocase complex. Heterotrimer consisting of SecY, SecE and SecG subunits. The heterotrimers can form oligomers, although 1 heterotrimer is thought to be able to translocate proteins. Interacts with the ribosome. Interacts with SecDF, and other proteins may be involved. Interacts with SecA.</text>
</comment>
<evidence type="ECO:0000256" key="1">
    <source>
        <dbReference type="ARBA" id="ARBA00004370"/>
    </source>
</evidence>
<keyword evidence="8 9" id="KW-0472">Membrane</keyword>